<dbReference type="EnsemblMetazoa" id="AEPI002403-RA">
    <property type="protein sequence ID" value="AEPI002403-PA"/>
    <property type="gene ID" value="AEPI002403"/>
</dbReference>
<evidence type="ECO:0000256" key="7">
    <source>
        <dbReference type="PROSITE-ProRule" id="PRU00042"/>
    </source>
</evidence>
<dbReference type="PROSITE" id="PS00028">
    <property type="entry name" value="ZINC_FINGER_C2H2_1"/>
    <property type="match status" value="5"/>
</dbReference>
<dbReference type="Proteomes" id="UP000075885">
    <property type="component" value="Unassembled WGS sequence"/>
</dbReference>
<accession>A0A182P655</accession>
<evidence type="ECO:0000256" key="4">
    <source>
        <dbReference type="ARBA" id="ARBA00022771"/>
    </source>
</evidence>
<dbReference type="GO" id="GO:0005634">
    <property type="term" value="C:nucleus"/>
    <property type="evidence" value="ECO:0007669"/>
    <property type="project" value="UniProtKB-SubCell"/>
</dbReference>
<keyword evidence="3" id="KW-0677">Repeat</keyword>
<sequence length="301" mass="34822">MHIARRRIHKSERTSDQYVCGTCELSFKSEKALQQHRASWRQKQKNACSQCGKGFVRGRDLREHEQLQHNDTPAQFVCEVCGKGFKKKSLVRLHLVTHQQDRRYGCEQCGARFHFGYRLRKHLQAVHTTQYPYECAYCDQKLADKNRYDLHLRQHTGEKPYGCRHGCGRMFAHSTDRRRHEMVVHTELNETLLEYAALMPADQMHLHQSPRLWSLLTTARLEDEPLSKLSVAFGGMFGGLPELPYAYSGAHLRMHFSPSFIDATPMSNALMTEPVPRVNWNGWLRSRLESNFLPSASSVPV</sequence>
<protein>
    <recommendedName>
        <fullName evidence="8">C2H2-type domain-containing protein</fullName>
    </recommendedName>
</protein>
<dbReference type="InterPro" id="IPR013087">
    <property type="entry name" value="Znf_C2H2_type"/>
</dbReference>
<dbReference type="GO" id="GO:0008270">
    <property type="term" value="F:zinc ion binding"/>
    <property type="evidence" value="ECO:0007669"/>
    <property type="project" value="UniProtKB-KW"/>
</dbReference>
<organism evidence="9 10">
    <name type="scientific">Anopheles epiroticus</name>
    <dbReference type="NCBI Taxonomy" id="199890"/>
    <lineage>
        <taxon>Eukaryota</taxon>
        <taxon>Metazoa</taxon>
        <taxon>Ecdysozoa</taxon>
        <taxon>Arthropoda</taxon>
        <taxon>Hexapoda</taxon>
        <taxon>Insecta</taxon>
        <taxon>Pterygota</taxon>
        <taxon>Neoptera</taxon>
        <taxon>Endopterygota</taxon>
        <taxon>Diptera</taxon>
        <taxon>Nematocera</taxon>
        <taxon>Culicoidea</taxon>
        <taxon>Culicidae</taxon>
        <taxon>Anophelinae</taxon>
        <taxon>Anopheles</taxon>
    </lineage>
</organism>
<feature type="domain" description="C2H2-type" evidence="8">
    <location>
        <begin position="76"/>
        <end position="103"/>
    </location>
</feature>
<evidence type="ECO:0000313" key="10">
    <source>
        <dbReference type="Proteomes" id="UP000075885"/>
    </source>
</evidence>
<comment type="subcellular location">
    <subcellularLocation>
        <location evidence="1">Nucleus</location>
    </subcellularLocation>
</comment>
<dbReference type="GO" id="GO:0000981">
    <property type="term" value="F:DNA-binding transcription factor activity, RNA polymerase II-specific"/>
    <property type="evidence" value="ECO:0007669"/>
    <property type="project" value="TreeGrafter"/>
</dbReference>
<reference evidence="9" key="2">
    <citation type="submission" date="2020-05" db="UniProtKB">
        <authorList>
            <consortium name="EnsemblMetazoa"/>
        </authorList>
    </citation>
    <scope>IDENTIFICATION</scope>
    <source>
        <strain evidence="9">Epiroticus2</strain>
    </source>
</reference>
<dbReference type="Gene3D" id="3.30.160.60">
    <property type="entry name" value="Classic Zinc Finger"/>
    <property type="match status" value="4"/>
</dbReference>
<evidence type="ECO:0000256" key="2">
    <source>
        <dbReference type="ARBA" id="ARBA00022723"/>
    </source>
</evidence>
<dbReference type="Pfam" id="PF00096">
    <property type="entry name" value="zf-C2H2"/>
    <property type="match status" value="1"/>
</dbReference>
<dbReference type="SMART" id="SM00355">
    <property type="entry name" value="ZnF_C2H2"/>
    <property type="match status" value="6"/>
</dbReference>
<dbReference type="Pfam" id="PF13912">
    <property type="entry name" value="zf-C2H2_6"/>
    <property type="match status" value="3"/>
</dbReference>
<dbReference type="STRING" id="199890.A0A182P655"/>
<evidence type="ECO:0000256" key="1">
    <source>
        <dbReference type="ARBA" id="ARBA00004123"/>
    </source>
</evidence>
<dbReference type="PROSITE" id="PS50157">
    <property type="entry name" value="ZINC_FINGER_C2H2_2"/>
    <property type="match status" value="5"/>
</dbReference>
<feature type="domain" description="C2H2-type" evidence="8">
    <location>
        <begin position="46"/>
        <end position="73"/>
    </location>
</feature>
<keyword evidence="5" id="KW-0862">Zinc</keyword>
<evidence type="ECO:0000256" key="3">
    <source>
        <dbReference type="ARBA" id="ARBA00022737"/>
    </source>
</evidence>
<dbReference type="AlphaFoldDB" id="A0A182P655"/>
<keyword evidence="2" id="KW-0479">Metal-binding</keyword>
<feature type="domain" description="C2H2-type" evidence="8">
    <location>
        <begin position="161"/>
        <end position="190"/>
    </location>
</feature>
<dbReference type="PANTHER" id="PTHR24394:SF29">
    <property type="entry name" value="MYONEURIN"/>
    <property type="match status" value="1"/>
</dbReference>
<dbReference type="PANTHER" id="PTHR24394">
    <property type="entry name" value="ZINC FINGER PROTEIN"/>
    <property type="match status" value="1"/>
</dbReference>
<dbReference type="VEuPathDB" id="VectorBase:AEPI002403"/>
<proteinExistence type="predicted"/>
<keyword evidence="10" id="KW-1185">Reference proteome</keyword>
<keyword evidence="4 7" id="KW-0863">Zinc-finger</keyword>
<reference evidence="10" key="1">
    <citation type="submission" date="2013-03" db="EMBL/GenBank/DDBJ databases">
        <title>The Genome Sequence of Anopheles epiroticus epiroticus2.</title>
        <authorList>
            <consortium name="The Broad Institute Genomics Platform"/>
            <person name="Neafsey D.E."/>
            <person name="Howell P."/>
            <person name="Walker B."/>
            <person name="Young S.K."/>
            <person name="Zeng Q."/>
            <person name="Gargeya S."/>
            <person name="Fitzgerald M."/>
            <person name="Haas B."/>
            <person name="Abouelleil A."/>
            <person name="Allen A.W."/>
            <person name="Alvarado L."/>
            <person name="Arachchi H.M."/>
            <person name="Berlin A.M."/>
            <person name="Chapman S.B."/>
            <person name="Gainer-Dewar J."/>
            <person name="Goldberg J."/>
            <person name="Griggs A."/>
            <person name="Gujja S."/>
            <person name="Hansen M."/>
            <person name="Howarth C."/>
            <person name="Imamovic A."/>
            <person name="Ireland A."/>
            <person name="Larimer J."/>
            <person name="McCowan C."/>
            <person name="Murphy C."/>
            <person name="Pearson M."/>
            <person name="Poon T.W."/>
            <person name="Priest M."/>
            <person name="Roberts A."/>
            <person name="Saif S."/>
            <person name="Shea T."/>
            <person name="Sisk P."/>
            <person name="Sykes S."/>
            <person name="Wortman J."/>
            <person name="Nusbaum C."/>
            <person name="Birren B."/>
        </authorList>
    </citation>
    <scope>NUCLEOTIDE SEQUENCE [LARGE SCALE GENOMIC DNA]</scope>
    <source>
        <strain evidence="10">Epiroticus2</strain>
    </source>
</reference>
<dbReference type="SUPFAM" id="SSF57667">
    <property type="entry name" value="beta-beta-alpha zinc fingers"/>
    <property type="match status" value="3"/>
</dbReference>
<evidence type="ECO:0000256" key="5">
    <source>
        <dbReference type="ARBA" id="ARBA00022833"/>
    </source>
</evidence>
<evidence type="ECO:0000256" key="6">
    <source>
        <dbReference type="ARBA" id="ARBA00023242"/>
    </source>
</evidence>
<keyword evidence="6" id="KW-0539">Nucleus</keyword>
<feature type="domain" description="C2H2-type" evidence="8">
    <location>
        <begin position="133"/>
        <end position="160"/>
    </location>
</feature>
<dbReference type="FunFam" id="3.30.160.60:FF:000145">
    <property type="entry name" value="Zinc finger protein 574"/>
    <property type="match status" value="1"/>
</dbReference>
<feature type="domain" description="C2H2-type" evidence="8">
    <location>
        <begin position="104"/>
        <end position="132"/>
    </location>
</feature>
<name>A0A182P655_9DIPT</name>
<evidence type="ECO:0000259" key="8">
    <source>
        <dbReference type="PROSITE" id="PS50157"/>
    </source>
</evidence>
<dbReference type="InterPro" id="IPR036236">
    <property type="entry name" value="Znf_C2H2_sf"/>
</dbReference>
<evidence type="ECO:0000313" key="9">
    <source>
        <dbReference type="EnsemblMetazoa" id="AEPI002403-PA"/>
    </source>
</evidence>